<dbReference type="OrthoDB" id="114886at2"/>
<evidence type="ECO:0000256" key="2">
    <source>
        <dbReference type="ARBA" id="ARBA00012074"/>
    </source>
</evidence>
<comment type="catalytic activity">
    <reaction evidence="1">
        <text>3'-dephospho-CoA + ATP = 2'-(5''-triphospho-alpha-D-ribosyl)-3'-dephospho-CoA + adenine</text>
        <dbReference type="Rhea" id="RHEA:15117"/>
        <dbReference type="ChEBI" id="CHEBI:16708"/>
        <dbReference type="ChEBI" id="CHEBI:30616"/>
        <dbReference type="ChEBI" id="CHEBI:57328"/>
        <dbReference type="ChEBI" id="CHEBI:61378"/>
        <dbReference type="EC" id="2.4.2.52"/>
    </reaction>
</comment>
<dbReference type="Proteomes" id="UP000297065">
    <property type="component" value="Chromosome"/>
</dbReference>
<keyword evidence="3" id="KW-0808">Transferase</keyword>
<evidence type="ECO:0000256" key="4">
    <source>
        <dbReference type="ARBA" id="ARBA00022741"/>
    </source>
</evidence>
<keyword evidence="4" id="KW-0547">Nucleotide-binding</keyword>
<dbReference type="PANTHER" id="PTHR30201">
    <property type="entry name" value="TRIPHOSPHORIBOSYL-DEPHOSPHO-COA SYNTHASE"/>
    <property type="match status" value="1"/>
</dbReference>
<keyword evidence="5" id="KW-0067">ATP-binding</keyword>
<proteinExistence type="predicted"/>
<evidence type="ECO:0000313" key="7">
    <source>
        <dbReference type="Proteomes" id="UP000297065"/>
    </source>
</evidence>
<evidence type="ECO:0000313" key="6">
    <source>
        <dbReference type="EMBL" id="QCC86769.1"/>
    </source>
</evidence>
<dbReference type="PANTHER" id="PTHR30201:SF2">
    <property type="entry name" value="2-(5''-TRIPHOSPHORIBOSYL)-3'-DEPHOSPHOCOENZYME-A SYNTHASE"/>
    <property type="match status" value="1"/>
</dbReference>
<name>A0A4P7UKK2_DESDE</name>
<dbReference type="EC" id="2.4.2.52" evidence="2"/>
<dbReference type="Pfam" id="PF01874">
    <property type="entry name" value="CitG"/>
    <property type="match status" value="1"/>
</dbReference>
<dbReference type="AlphaFoldDB" id="A0A4P7UKK2"/>
<dbReference type="InterPro" id="IPR002736">
    <property type="entry name" value="CitG"/>
</dbReference>
<dbReference type="GO" id="GO:0051191">
    <property type="term" value="P:prosthetic group biosynthetic process"/>
    <property type="evidence" value="ECO:0007669"/>
    <property type="project" value="TreeGrafter"/>
</dbReference>
<dbReference type="GO" id="GO:0046917">
    <property type="term" value="F:triphosphoribosyl-dephospho-CoA synthase activity"/>
    <property type="evidence" value="ECO:0007669"/>
    <property type="project" value="UniProtKB-EC"/>
</dbReference>
<dbReference type="GO" id="GO:0005524">
    <property type="term" value="F:ATP binding"/>
    <property type="evidence" value="ECO:0007669"/>
    <property type="project" value="UniProtKB-KW"/>
</dbReference>
<evidence type="ECO:0000256" key="5">
    <source>
        <dbReference type="ARBA" id="ARBA00022840"/>
    </source>
</evidence>
<dbReference type="EMBL" id="CP036295">
    <property type="protein sequence ID" value="QCC86769.1"/>
    <property type="molecule type" value="Genomic_DNA"/>
</dbReference>
<sequence length="334" mass="35150">MSAVIAMTDGQQCAANQRQAGQDCLPLCLSSERVAELAARAAILEAAVSPKPGLVCIDGNGAHSDMDYPLFVRSARTLRPYFAEAHALGEALRGFAPQRVFAHLRPLGIGAEQRMLRATGGVNTHKGLIFSMGLFCVAAGRLSGQTASAAALRQEAASLAGGVAQDFAPLAALRESLRCGIADSLSPRDARPELEARLGRRLSAGEVMFLLYGITGIRGEAERGFPHVGLALRALEAHGAGHDLNTAMAHCLLELMQAMDDTNLLWRGGLQGLRHAAIASRAALDEGGLRTEAGRAALRRMSADFARRGLSPGGCADILAVSVFVRLLRGHAMS</sequence>
<reference evidence="6 7" key="1">
    <citation type="submission" date="2019-02" db="EMBL/GenBank/DDBJ databases">
        <title>Complete Genome Sequence of Desulfovibrio desulfuricans IC1, a Sulfonate Utilizing Anaerobe.</title>
        <authorList>
            <person name="Day L.A."/>
            <person name="De Leon K.B."/>
            <person name="Wall J.D."/>
        </authorList>
    </citation>
    <scope>NUCLEOTIDE SEQUENCE [LARGE SCALE GENOMIC DNA]</scope>
    <source>
        <strain evidence="6 7">IC1</strain>
    </source>
</reference>
<evidence type="ECO:0000256" key="1">
    <source>
        <dbReference type="ARBA" id="ARBA00001210"/>
    </source>
</evidence>
<protein>
    <recommendedName>
        <fullName evidence="2">triphosphoribosyl-dephospho-CoA synthase</fullName>
        <ecNumber evidence="2">2.4.2.52</ecNumber>
    </recommendedName>
</protein>
<accession>A0A4P7UKK2</accession>
<gene>
    <name evidence="6" type="ORF">DDIC_12940</name>
</gene>
<dbReference type="Gene3D" id="1.10.4200.10">
    <property type="entry name" value="Triphosphoribosyl-dephospho-CoA protein"/>
    <property type="match status" value="1"/>
</dbReference>
<organism evidence="6 7">
    <name type="scientific">Desulfovibrio desulfuricans</name>
    <dbReference type="NCBI Taxonomy" id="876"/>
    <lineage>
        <taxon>Bacteria</taxon>
        <taxon>Pseudomonadati</taxon>
        <taxon>Thermodesulfobacteriota</taxon>
        <taxon>Desulfovibrionia</taxon>
        <taxon>Desulfovibrionales</taxon>
        <taxon>Desulfovibrionaceae</taxon>
        <taxon>Desulfovibrio</taxon>
    </lineage>
</organism>
<evidence type="ECO:0000256" key="3">
    <source>
        <dbReference type="ARBA" id="ARBA00022679"/>
    </source>
</evidence>
<dbReference type="RefSeq" id="WP_136400821.1">
    <property type="nucleotide sequence ID" value="NZ_CP036295.1"/>
</dbReference>